<dbReference type="GO" id="GO:0005737">
    <property type="term" value="C:cytoplasm"/>
    <property type="evidence" value="ECO:0007669"/>
    <property type="project" value="UniProtKB-SubCell"/>
</dbReference>
<evidence type="ECO:0000259" key="3">
    <source>
        <dbReference type="Pfam" id="PF14748"/>
    </source>
</evidence>
<keyword evidence="1" id="KW-0521">NADP</keyword>
<comment type="similarity">
    <text evidence="1">Belongs to the pyrroline-5-carboxylate reductase family.</text>
</comment>
<dbReference type="PROSITE" id="PS00521">
    <property type="entry name" value="P5CR"/>
    <property type="match status" value="1"/>
</dbReference>
<keyword evidence="1" id="KW-0963">Cytoplasm</keyword>
<reference evidence="4" key="1">
    <citation type="submission" date="2021-06" db="EMBL/GenBank/DDBJ databases">
        <authorList>
            <person name="Criscuolo A."/>
        </authorList>
    </citation>
    <scope>NUCLEOTIDE SEQUENCE</scope>
    <source>
        <strain evidence="4">CIP111600</strain>
    </source>
</reference>
<dbReference type="PANTHER" id="PTHR11645:SF51">
    <property type="entry name" value="COME OPERON PROTEIN 4"/>
    <property type="match status" value="1"/>
</dbReference>
<dbReference type="RefSeq" id="WP_218093801.1">
    <property type="nucleotide sequence ID" value="NZ_CAJVAS010000020.1"/>
</dbReference>
<dbReference type="AlphaFoldDB" id="A0A916NQP8"/>
<accession>A0A916NQP8</accession>
<feature type="domain" description="Pyrroline-5-carboxylate reductase dimerisation" evidence="3">
    <location>
        <begin position="159"/>
        <end position="262"/>
    </location>
</feature>
<comment type="pathway">
    <text evidence="1">Amino-acid biosynthesis; L-proline biosynthesis; L-proline from L-glutamate 5-semialdehyde: step 1/1.</text>
</comment>
<evidence type="ECO:0000313" key="5">
    <source>
        <dbReference type="Proteomes" id="UP000693672"/>
    </source>
</evidence>
<dbReference type="GO" id="GO:0055129">
    <property type="term" value="P:L-proline biosynthetic process"/>
    <property type="evidence" value="ECO:0007669"/>
    <property type="project" value="UniProtKB-UniRule"/>
</dbReference>
<evidence type="ECO:0000313" key="4">
    <source>
        <dbReference type="EMBL" id="CAG7639800.1"/>
    </source>
</evidence>
<comment type="catalytic activity">
    <reaction evidence="1">
        <text>L-proline + NAD(+) = (S)-1-pyrroline-5-carboxylate + NADH + 2 H(+)</text>
        <dbReference type="Rhea" id="RHEA:14105"/>
        <dbReference type="ChEBI" id="CHEBI:15378"/>
        <dbReference type="ChEBI" id="CHEBI:17388"/>
        <dbReference type="ChEBI" id="CHEBI:57540"/>
        <dbReference type="ChEBI" id="CHEBI:57945"/>
        <dbReference type="ChEBI" id="CHEBI:60039"/>
        <dbReference type="EC" id="1.5.1.2"/>
    </reaction>
</comment>
<keyword evidence="1" id="KW-0641">Proline biosynthesis</keyword>
<dbReference type="EMBL" id="CAJVAS010000020">
    <property type="protein sequence ID" value="CAG7639800.1"/>
    <property type="molecule type" value="Genomic_DNA"/>
</dbReference>
<dbReference type="NCBIfam" id="NF005814">
    <property type="entry name" value="PRK07680.1"/>
    <property type="match status" value="1"/>
</dbReference>
<dbReference type="InterPro" id="IPR029036">
    <property type="entry name" value="P5CR_dimer"/>
</dbReference>
<keyword evidence="1 4" id="KW-0560">Oxidoreductase</keyword>
<dbReference type="Pfam" id="PF03807">
    <property type="entry name" value="F420_oxidored"/>
    <property type="match status" value="1"/>
</dbReference>
<organism evidence="4 5">
    <name type="scientific">Paenibacillus solanacearum</name>
    <dbReference type="NCBI Taxonomy" id="2048548"/>
    <lineage>
        <taxon>Bacteria</taxon>
        <taxon>Bacillati</taxon>
        <taxon>Bacillota</taxon>
        <taxon>Bacilli</taxon>
        <taxon>Bacillales</taxon>
        <taxon>Paenibacillaceae</taxon>
        <taxon>Paenibacillus</taxon>
    </lineage>
</organism>
<comment type="catalytic activity">
    <reaction evidence="1">
        <text>L-proline + NADP(+) = (S)-1-pyrroline-5-carboxylate + NADPH + 2 H(+)</text>
        <dbReference type="Rhea" id="RHEA:14109"/>
        <dbReference type="ChEBI" id="CHEBI:15378"/>
        <dbReference type="ChEBI" id="CHEBI:17388"/>
        <dbReference type="ChEBI" id="CHEBI:57783"/>
        <dbReference type="ChEBI" id="CHEBI:58349"/>
        <dbReference type="ChEBI" id="CHEBI:60039"/>
        <dbReference type="EC" id="1.5.1.2"/>
    </reaction>
</comment>
<comment type="caution">
    <text evidence="4">The sequence shown here is derived from an EMBL/GenBank/DDBJ whole genome shotgun (WGS) entry which is preliminary data.</text>
</comment>
<evidence type="ECO:0000256" key="1">
    <source>
        <dbReference type="HAMAP-Rule" id="MF_01925"/>
    </source>
</evidence>
<name>A0A916NQP8_9BACL</name>
<proteinExistence type="inferred from homology"/>
<dbReference type="PANTHER" id="PTHR11645">
    <property type="entry name" value="PYRROLINE-5-CARBOXYLATE REDUCTASE"/>
    <property type="match status" value="1"/>
</dbReference>
<dbReference type="Pfam" id="PF14748">
    <property type="entry name" value="P5CR_dimer"/>
    <property type="match status" value="1"/>
</dbReference>
<dbReference type="EC" id="1.5.1.2" evidence="1"/>
<dbReference type="InterPro" id="IPR000304">
    <property type="entry name" value="Pyrroline-COOH_reductase"/>
</dbReference>
<gene>
    <name evidence="4" type="primary">proC_2</name>
    <name evidence="1" type="synonym">proC</name>
    <name evidence="4" type="ORF">PAESOLCIP111_04071</name>
</gene>
<dbReference type="HAMAP" id="MF_01925">
    <property type="entry name" value="P5C_reductase"/>
    <property type="match status" value="1"/>
</dbReference>
<sequence length="277" mass="30166">MRVGIIGTGSMGSVLIEAFIRSGAINPEQMLVTNRTIGKAELLADSYPGLQVARSNKEVASLTELLFICVKPQEFKPVIEEIQAHLSPSQLLVSITSPVLLRHLEDHLPCKIAKVIPSITNYVLSGVTLCIYSDRCTPEDKELLENVLSHISSPIRVSEQYTRISSDLSSCGPAFLAYFVQKFVEAAVEETGIAEEEATVLASEMLLGTGKLLTTGGFSPASLQKRVAVPGGITAEGLRLMEKELHGVFHDLIRATHAKYNEDVEKVESRLYGTKVD</sequence>
<evidence type="ECO:0000259" key="2">
    <source>
        <dbReference type="Pfam" id="PF03807"/>
    </source>
</evidence>
<dbReference type="InterPro" id="IPR028939">
    <property type="entry name" value="P5C_Rdtase_cat_N"/>
</dbReference>
<protein>
    <recommendedName>
        <fullName evidence="1">Pyrroline-5-carboxylate reductase</fullName>
        <shortName evidence="1">P5C reductase</shortName>
        <shortName evidence="1">P5CR</shortName>
        <ecNumber evidence="1">1.5.1.2</ecNumber>
    </recommendedName>
    <alternativeName>
        <fullName evidence="1">PCA reductase</fullName>
    </alternativeName>
</protein>
<feature type="domain" description="Pyrroline-5-carboxylate reductase catalytic N-terminal" evidence="2">
    <location>
        <begin position="2"/>
        <end position="97"/>
    </location>
</feature>
<comment type="function">
    <text evidence="1">Catalyzes the reduction of 1-pyrroline-5-carboxylate (PCA) to L-proline.</text>
</comment>
<dbReference type="PIRSF" id="PIRSF000193">
    <property type="entry name" value="Pyrrol-5-carb_rd"/>
    <property type="match status" value="1"/>
</dbReference>
<comment type="subcellular location">
    <subcellularLocation>
        <location evidence="1">Cytoplasm</location>
    </subcellularLocation>
</comment>
<dbReference type="InterPro" id="IPR053790">
    <property type="entry name" value="P5CR-like_CS"/>
</dbReference>
<keyword evidence="5" id="KW-1185">Reference proteome</keyword>
<dbReference type="Proteomes" id="UP000693672">
    <property type="component" value="Unassembled WGS sequence"/>
</dbReference>
<keyword evidence="1" id="KW-0028">Amino-acid biosynthesis</keyword>
<dbReference type="GO" id="GO:0004735">
    <property type="term" value="F:pyrroline-5-carboxylate reductase activity"/>
    <property type="evidence" value="ECO:0007669"/>
    <property type="project" value="UniProtKB-UniRule"/>
</dbReference>